<keyword evidence="5" id="KW-1133">Transmembrane helix</keyword>
<dbReference type="PROSITE" id="PS51720">
    <property type="entry name" value="G_AIG1"/>
    <property type="match status" value="1"/>
</dbReference>
<dbReference type="PANTHER" id="PTHR10903:SF62">
    <property type="entry name" value="GTPASE IMAP FAMILY MEMBER 4-LIKE-RELATED"/>
    <property type="match status" value="1"/>
</dbReference>
<reference evidence="7" key="4">
    <citation type="submission" date="2025-09" db="UniProtKB">
        <authorList>
            <consortium name="Ensembl"/>
        </authorList>
    </citation>
    <scope>IDENTIFICATION</scope>
</reference>
<evidence type="ECO:0000313" key="7">
    <source>
        <dbReference type="Ensembl" id="ENSACLP00000002864.2"/>
    </source>
</evidence>
<dbReference type="Bgee" id="ENSACLG00000001957">
    <property type="expression patterns" value="Expressed in spleen and 6 other cell types or tissues"/>
</dbReference>
<sequence length="614" mass="69028">MAENRLSQPHKCALLIKDCNLSLLEHPGIPQLPAEIRESISKQVWIKLAGPAAGPLTEAFCQRVAGLQKNMSVKVVTPREEDAAQKDDENVKPITVPPAMIVMEGKAPGAQKYIKVEQLYRVVLLGNTEAGKNSLANTIFGEELFKVDNTECQTESKSLHGRRITLVNTPDLLCTNRSEEELKPEILRCVTECTPGPHAFLIVLNVEKSTDQQQQAVIEKISQYFSEELFKYATVVFTQDSPDSDEMKIKQFIDQNKYLSDLMRKCKSRYHIINKCNLKGDNLSNQSQVTELLNKIDQTVKQNKGVCYTSRKLQCGDTCSNISVSKNDMIKLTGPAAESVAKAFSGPTVVVLTPGSDVEEEVEKEDAKEEAKKEEEIEEEDKEGEEEIEEEIEEAKEEEEIEEEEIEAVEEDKETETEAVEREDKEEEEEEKENEDHTKEEEILDGKKTKHHSKERGQSTGGSGFGSTVDAIFRFCLGLGNTLTGCIAAALGFILATVIKGLTAISGTRAMLKVSKVVEWVIEKIKKIMKWAIEKMKNLIKLIKWVYNICRLLARIKKMYPPLQDLCQNQGVIVLVFVFYSLLLSWLFLKGPFAGTLILTQFLFLVIILAIIEF</sequence>
<dbReference type="SUPFAM" id="SSF52540">
    <property type="entry name" value="P-loop containing nucleoside triphosphate hydrolases"/>
    <property type="match status" value="1"/>
</dbReference>
<feature type="transmembrane region" description="Helical" evidence="5">
    <location>
        <begin position="566"/>
        <end position="587"/>
    </location>
</feature>
<keyword evidence="3" id="KW-0342">GTP-binding</keyword>
<organism evidence="7 8">
    <name type="scientific">Astatotilapia calliptera</name>
    <name type="common">Eastern happy</name>
    <name type="synonym">Chromis callipterus</name>
    <dbReference type="NCBI Taxonomy" id="8154"/>
    <lineage>
        <taxon>Eukaryota</taxon>
        <taxon>Metazoa</taxon>
        <taxon>Chordata</taxon>
        <taxon>Craniata</taxon>
        <taxon>Vertebrata</taxon>
        <taxon>Euteleostomi</taxon>
        <taxon>Actinopterygii</taxon>
        <taxon>Neopterygii</taxon>
        <taxon>Teleostei</taxon>
        <taxon>Neoteleostei</taxon>
        <taxon>Acanthomorphata</taxon>
        <taxon>Ovalentaria</taxon>
        <taxon>Cichlomorphae</taxon>
        <taxon>Cichliformes</taxon>
        <taxon>Cichlidae</taxon>
        <taxon>African cichlids</taxon>
        <taxon>Pseudocrenilabrinae</taxon>
        <taxon>Haplochromini</taxon>
        <taxon>Astatotilapia</taxon>
    </lineage>
</organism>
<evidence type="ECO:0000256" key="5">
    <source>
        <dbReference type="SAM" id="Phobius"/>
    </source>
</evidence>
<keyword evidence="5" id="KW-0472">Membrane</keyword>
<dbReference type="Pfam" id="PF04548">
    <property type="entry name" value="AIG1"/>
    <property type="match status" value="1"/>
</dbReference>
<evidence type="ECO:0000313" key="8">
    <source>
        <dbReference type="Proteomes" id="UP000265100"/>
    </source>
</evidence>
<feature type="compositionally biased region" description="Basic and acidic residues" evidence="4">
    <location>
        <begin position="365"/>
        <end position="375"/>
    </location>
</feature>
<dbReference type="PANTHER" id="PTHR10903">
    <property type="entry name" value="GTPASE, IMAP FAMILY MEMBER-RELATED"/>
    <property type="match status" value="1"/>
</dbReference>
<comment type="similarity">
    <text evidence="1">Belongs to the TRAFAC class TrmE-Era-EngA-EngB-Septin-like GTPase superfamily. AIG1/Toc34/Toc159-like paraseptin GTPase family. IAN subfamily.</text>
</comment>
<dbReference type="InterPro" id="IPR006703">
    <property type="entry name" value="G_AIG1"/>
</dbReference>
<dbReference type="InterPro" id="IPR045058">
    <property type="entry name" value="GIMA/IAN/Toc"/>
</dbReference>
<dbReference type="FunFam" id="3.40.50.300:FF:000366">
    <property type="entry name" value="GTPase, IMAP family member 2"/>
    <property type="match status" value="1"/>
</dbReference>
<keyword evidence="8" id="KW-1185">Reference proteome</keyword>
<dbReference type="Ensembl" id="ENSACLT00000002926.2">
    <property type="protein sequence ID" value="ENSACLP00000002864.2"/>
    <property type="gene ID" value="ENSACLG00000001957.2"/>
</dbReference>
<feature type="region of interest" description="Disordered" evidence="4">
    <location>
        <begin position="352"/>
        <end position="463"/>
    </location>
</feature>
<reference evidence="8" key="2">
    <citation type="submission" date="2023-03" db="EMBL/GenBank/DDBJ databases">
        <authorList>
            <consortium name="Wellcome Sanger Institute Data Sharing"/>
        </authorList>
    </citation>
    <scope>NUCLEOTIDE SEQUENCE [LARGE SCALE GENOMIC DNA]</scope>
</reference>
<dbReference type="Gene3D" id="3.40.50.300">
    <property type="entry name" value="P-loop containing nucleotide triphosphate hydrolases"/>
    <property type="match status" value="1"/>
</dbReference>
<feature type="compositionally biased region" description="Basic and acidic residues" evidence="4">
    <location>
        <begin position="434"/>
        <end position="447"/>
    </location>
</feature>
<evidence type="ECO:0000256" key="4">
    <source>
        <dbReference type="SAM" id="MobiDB-lite"/>
    </source>
</evidence>
<reference evidence="7 8" key="1">
    <citation type="submission" date="2018-05" db="EMBL/GenBank/DDBJ databases">
        <authorList>
            <person name="Datahose"/>
        </authorList>
    </citation>
    <scope>NUCLEOTIDE SEQUENCE</scope>
</reference>
<evidence type="ECO:0000259" key="6">
    <source>
        <dbReference type="PROSITE" id="PS51720"/>
    </source>
</evidence>
<accession>A0A3P8NDP8</accession>
<evidence type="ECO:0000256" key="3">
    <source>
        <dbReference type="ARBA" id="ARBA00023134"/>
    </source>
</evidence>
<name>A0A3P8NDP8_ASTCA</name>
<dbReference type="GeneTree" id="ENSGT01150000286992"/>
<dbReference type="Proteomes" id="UP000265100">
    <property type="component" value="Chromosome 3"/>
</dbReference>
<evidence type="ECO:0000256" key="1">
    <source>
        <dbReference type="ARBA" id="ARBA00008535"/>
    </source>
</evidence>
<feature type="domain" description="AIG1-type G" evidence="6">
    <location>
        <begin position="117"/>
        <end position="317"/>
    </location>
</feature>
<protein>
    <recommendedName>
        <fullName evidence="6">AIG1-type G domain-containing protein</fullName>
    </recommendedName>
</protein>
<dbReference type="InterPro" id="IPR027417">
    <property type="entry name" value="P-loop_NTPase"/>
</dbReference>
<reference evidence="7" key="3">
    <citation type="submission" date="2025-08" db="UniProtKB">
        <authorList>
            <consortium name="Ensembl"/>
        </authorList>
    </citation>
    <scope>IDENTIFICATION</scope>
</reference>
<feature type="transmembrane region" description="Helical" evidence="5">
    <location>
        <begin position="593"/>
        <end position="612"/>
    </location>
</feature>
<keyword evidence="5" id="KW-0812">Transmembrane</keyword>
<feature type="transmembrane region" description="Helical" evidence="5">
    <location>
        <begin position="482"/>
        <end position="503"/>
    </location>
</feature>
<feature type="compositionally biased region" description="Acidic residues" evidence="4">
    <location>
        <begin position="376"/>
        <end position="418"/>
    </location>
</feature>
<feature type="compositionally biased region" description="Acidic residues" evidence="4">
    <location>
        <begin position="424"/>
        <end position="433"/>
    </location>
</feature>
<keyword evidence="2" id="KW-0547">Nucleotide-binding</keyword>
<evidence type="ECO:0000256" key="2">
    <source>
        <dbReference type="ARBA" id="ARBA00022741"/>
    </source>
</evidence>
<proteinExistence type="inferred from homology"/>
<dbReference type="GO" id="GO:0005525">
    <property type="term" value="F:GTP binding"/>
    <property type="evidence" value="ECO:0007669"/>
    <property type="project" value="UniProtKB-KW"/>
</dbReference>
<dbReference type="AlphaFoldDB" id="A0A3P8NDP8"/>